<name>A0A2S7KNY4_9FLAO</name>
<evidence type="ECO:0000313" key="2">
    <source>
        <dbReference type="Proteomes" id="UP000239800"/>
    </source>
</evidence>
<organism evidence="1 2">
    <name type="scientific">Aureitalea marina</name>
    <dbReference type="NCBI Taxonomy" id="930804"/>
    <lineage>
        <taxon>Bacteria</taxon>
        <taxon>Pseudomonadati</taxon>
        <taxon>Bacteroidota</taxon>
        <taxon>Flavobacteriia</taxon>
        <taxon>Flavobacteriales</taxon>
        <taxon>Flavobacteriaceae</taxon>
        <taxon>Aureitalea</taxon>
    </lineage>
</organism>
<accession>A0A2S7KNY4</accession>
<reference evidence="1 2" key="1">
    <citation type="submission" date="2016-11" db="EMBL/GenBank/DDBJ databases">
        <title>Trade-off between light-utilization and light-protection in marine flavobacteria.</title>
        <authorList>
            <person name="Kumagai Y."/>
        </authorList>
    </citation>
    <scope>NUCLEOTIDE SEQUENCE [LARGE SCALE GENOMIC DNA]</scope>
    <source>
        <strain evidence="1 2">NBRC 107741</strain>
    </source>
</reference>
<gene>
    <name evidence="1" type="ORF">BST85_05025</name>
</gene>
<sequence>MPQMKISKILSPWFFNYSSSWKAIQVVILLPLITLCCTITDSLQAQNVEHETELNLERNEWISQTVSKLEAIDPELITSSVNLLTRPDDGEFYNTIDLTKDSLIKLPSGDWIYVIIHSGHDNKLIGDLSIARDQSGQVYFNQGHVCGEIRYKAHTQSPITSSEEFFLHLKDSSDKLSWKKLDHDELISAGHTHD</sequence>
<protein>
    <submittedName>
        <fullName evidence="1">Uncharacterized protein</fullName>
    </submittedName>
</protein>
<dbReference type="AlphaFoldDB" id="A0A2S7KNY4"/>
<dbReference type="Proteomes" id="UP000239800">
    <property type="component" value="Unassembled WGS sequence"/>
</dbReference>
<proteinExistence type="predicted"/>
<evidence type="ECO:0000313" key="1">
    <source>
        <dbReference type="EMBL" id="PQB04331.1"/>
    </source>
</evidence>
<comment type="caution">
    <text evidence="1">The sequence shown here is derived from an EMBL/GenBank/DDBJ whole genome shotgun (WGS) entry which is preliminary data.</text>
</comment>
<keyword evidence="2" id="KW-1185">Reference proteome</keyword>
<dbReference type="EMBL" id="MQUB01000001">
    <property type="protein sequence ID" value="PQB04331.1"/>
    <property type="molecule type" value="Genomic_DNA"/>
</dbReference>